<feature type="region of interest" description="Disordered" evidence="8">
    <location>
        <begin position="285"/>
        <end position="309"/>
    </location>
</feature>
<accession>A0A0A0ILR5</accession>
<evidence type="ECO:0000256" key="4">
    <source>
        <dbReference type="ARBA" id="ARBA00022603"/>
    </source>
</evidence>
<feature type="binding site" evidence="7">
    <location>
        <position position="79"/>
    </location>
    <ligand>
        <name>S-adenosyl-L-methionine</name>
        <dbReference type="ChEBI" id="CHEBI:59789"/>
    </ligand>
</feature>
<dbReference type="Gene3D" id="1.10.150.170">
    <property type="entry name" value="Putative methyltransferase TM0872, insert domain"/>
    <property type="match status" value="1"/>
</dbReference>
<evidence type="ECO:0000256" key="7">
    <source>
        <dbReference type="HAMAP-Rule" id="MF_01007"/>
    </source>
</evidence>
<dbReference type="Gene3D" id="3.40.50.150">
    <property type="entry name" value="Vaccinia Virus protein VP39"/>
    <property type="match status" value="1"/>
</dbReference>
<keyword evidence="4 7" id="KW-0489">Methyltransferase</keyword>
<dbReference type="InterPro" id="IPR002903">
    <property type="entry name" value="RsmH"/>
</dbReference>
<keyword evidence="3 7" id="KW-0698">rRNA processing</keyword>
<feature type="binding site" evidence="7">
    <location>
        <position position="107"/>
    </location>
    <ligand>
        <name>S-adenosyl-L-methionine</name>
        <dbReference type="ChEBI" id="CHEBI:59789"/>
    </ligand>
</feature>
<proteinExistence type="inferred from homology"/>
<dbReference type="SUPFAM" id="SSF53335">
    <property type="entry name" value="S-adenosyl-L-methionine-dependent methyltransferases"/>
    <property type="match status" value="1"/>
</dbReference>
<evidence type="ECO:0000313" key="9">
    <source>
        <dbReference type="EMBL" id="KGN01883.1"/>
    </source>
</evidence>
<comment type="subcellular location">
    <subcellularLocation>
        <location evidence="7">Cytoplasm</location>
    </subcellularLocation>
</comment>
<dbReference type="GO" id="GO:0071424">
    <property type="term" value="F:rRNA (cytosine-N4-)-methyltransferase activity"/>
    <property type="evidence" value="ECO:0007669"/>
    <property type="project" value="UniProtKB-UniRule"/>
</dbReference>
<dbReference type="PIRSF" id="PIRSF004486">
    <property type="entry name" value="MraW"/>
    <property type="match status" value="1"/>
</dbReference>
<evidence type="ECO:0000256" key="1">
    <source>
        <dbReference type="ARBA" id="ARBA00010396"/>
    </source>
</evidence>
<feature type="binding site" evidence="7">
    <location>
        <begin position="33"/>
        <end position="35"/>
    </location>
    <ligand>
        <name>S-adenosyl-L-methionine</name>
        <dbReference type="ChEBI" id="CHEBI:59789"/>
    </ligand>
</feature>
<dbReference type="RefSeq" id="WP_039258895.1">
    <property type="nucleotide sequence ID" value="NZ_JDRY01000001.1"/>
</dbReference>
<dbReference type="PANTHER" id="PTHR11265:SF0">
    <property type="entry name" value="12S RRNA N4-METHYLCYTIDINE METHYLTRANSFERASE"/>
    <property type="match status" value="1"/>
</dbReference>
<dbReference type="SUPFAM" id="SSF81799">
    <property type="entry name" value="Putative methyltransferase TM0872, insert domain"/>
    <property type="match status" value="1"/>
</dbReference>
<dbReference type="InterPro" id="IPR029063">
    <property type="entry name" value="SAM-dependent_MTases_sf"/>
</dbReference>
<dbReference type="GO" id="GO:0005737">
    <property type="term" value="C:cytoplasm"/>
    <property type="evidence" value="ECO:0007669"/>
    <property type="project" value="UniProtKB-SubCell"/>
</dbReference>
<evidence type="ECO:0000256" key="2">
    <source>
        <dbReference type="ARBA" id="ARBA00022490"/>
    </source>
</evidence>
<organism evidence="9 10">
    <name type="scientific">Clostridium botulinum C/D str. DC5</name>
    <dbReference type="NCBI Taxonomy" id="1443128"/>
    <lineage>
        <taxon>Bacteria</taxon>
        <taxon>Bacillati</taxon>
        <taxon>Bacillota</taxon>
        <taxon>Clostridia</taxon>
        <taxon>Eubacteriales</taxon>
        <taxon>Clostridiaceae</taxon>
        <taxon>Clostridium</taxon>
    </lineage>
</organism>
<dbReference type="AlphaFoldDB" id="A0A0A0ILR5"/>
<dbReference type="HAMAP" id="MF_01007">
    <property type="entry name" value="16SrRNA_methyltr_H"/>
    <property type="match status" value="1"/>
</dbReference>
<keyword evidence="6 7" id="KW-0949">S-adenosyl-L-methionine</keyword>
<dbReference type="EMBL" id="JDRY01000001">
    <property type="protein sequence ID" value="KGN01883.1"/>
    <property type="molecule type" value="Genomic_DNA"/>
</dbReference>
<comment type="function">
    <text evidence="7">Specifically methylates the N4 position of cytidine in position 1402 (C1402) of 16S rRNA.</text>
</comment>
<dbReference type="PANTHER" id="PTHR11265">
    <property type="entry name" value="S-ADENOSYL-METHYLTRANSFERASE MRAW"/>
    <property type="match status" value="1"/>
</dbReference>
<evidence type="ECO:0000256" key="8">
    <source>
        <dbReference type="SAM" id="MobiDB-lite"/>
    </source>
</evidence>
<reference evidence="9 10" key="1">
    <citation type="submission" date="2014-01" db="EMBL/GenBank/DDBJ databases">
        <title>Plasmidome dynamics in the species complex Clostridium novyi sensu lato converts strains of independent lineages into distinctly different pathogens.</title>
        <authorList>
            <person name="Skarin H."/>
            <person name="Segerman B."/>
        </authorList>
    </citation>
    <scope>NUCLEOTIDE SEQUENCE [LARGE SCALE GENOMIC DNA]</scope>
    <source>
        <strain evidence="9 10">DC5</strain>
    </source>
</reference>
<protein>
    <recommendedName>
        <fullName evidence="7">Ribosomal RNA small subunit methyltransferase H</fullName>
        <ecNumber evidence="7">2.1.1.199</ecNumber>
    </recommendedName>
    <alternativeName>
        <fullName evidence="7">16S rRNA m(4)C1402 methyltransferase</fullName>
    </alternativeName>
    <alternativeName>
        <fullName evidence="7">rRNA (cytosine-N(4)-)-methyltransferase RsmH</fullName>
    </alternativeName>
</protein>
<evidence type="ECO:0000256" key="3">
    <source>
        <dbReference type="ARBA" id="ARBA00022552"/>
    </source>
</evidence>
<dbReference type="InterPro" id="IPR023397">
    <property type="entry name" value="SAM-dep_MeTrfase_MraW_recog"/>
</dbReference>
<dbReference type="Proteomes" id="UP000030014">
    <property type="component" value="Unassembled WGS sequence"/>
</dbReference>
<feature type="binding site" evidence="7">
    <location>
        <position position="100"/>
    </location>
    <ligand>
        <name>S-adenosyl-L-methionine</name>
        <dbReference type="ChEBI" id="CHEBI:59789"/>
    </ligand>
</feature>
<dbReference type="Pfam" id="PF01795">
    <property type="entry name" value="Methyltransf_5"/>
    <property type="match status" value="1"/>
</dbReference>
<feature type="compositionally biased region" description="Basic residues" evidence="8">
    <location>
        <begin position="299"/>
        <end position="309"/>
    </location>
</feature>
<feature type="binding site" evidence="7">
    <location>
        <position position="53"/>
    </location>
    <ligand>
        <name>S-adenosyl-L-methionine</name>
        <dbReference type="ChEBI" id="CHEBI:59789"/>
    </ligand>
</feature>
<sequence length="309" mass="35315">MDFNHVSVLLEETIDSLNIKEDGIYVDCTLGGAGHSSHILKKLSKKGKLIGIDQDVNALKAAKERLKNYDNVIYVHNNFYNLDSVLDDLNIEKVDGILMDLGVSSYQLDTAERGFSYMQDAMLDMRMNTEESISAYNVVNEYSEEELFRIIKEYGEERFARKIAKGIVKQREIEPVKTTLDLVKIIRNVIPMKFQQGGHPAKKTFQAIRIEVNHELEILNKTIEDGVKHLNLDGRISVITFHSLEDRIVKTKFKELENPCTCPKEFPICICGMKPVVKVITRKPLEPSEEEKENNSRSRSSKLRVAQKI</sequence>
<comment type="similarity">
    <text evidence="1 7">Belongs to the methyltransferase superfamily. RsmH family.</text>
</comment>
<name>A0A0A0ILR5_CLOBO</name>
<dbReference type="EC" id="2.1.1.199" evidence="7"/>
<dbReference type="FunFam" id="1.10.150.170:FF:000001">
    <property type="entry name" value="Ribosomal RNA small subunit methyltransferase H"/>
    <property type="match status" value="1"/>
</dbReference>
<keyword evidence="2 7" id="KW-0963">Cytoplasm</keyword>
<comment type="caution">
    <text evidence="9">The sequence shown here is derived from an EMBL/GenBank/DDBJ whole genome shotgun (WGS) entry which is preliminary data.</text>
</comment>
<gene>
    <name evidence="7" type="primary">rsmH</name>
    <name evidence="9" type="ORF">Z955_00345</name>
</gene>
<keyword evidence="5 7" id="KW-0808">Transferase</keyword>
<dbReference type="NCBIfam" id="TIGR00006">
    <property type="entry name" value="16S rRNA (cytosine(1402)-N(4))-methyltransferase RsmH"/>
    <property type="match status" value="1"/>
</dbReference>
<dbReference type="GO" id="GO:0070475">
    <property type="term" value="P:rRNA base methylation"/>
    <property type="evidence" value="ECO:0007669"/>
    <property type="project" value="UniProtKB-UniRule"/>
</dbReference>
<evidence type="ECO:0000256" key="5">
    <source>
        <dbReference type="ARBA" id="ARBA00022679"/>
    </source>
</evidence>
<comment type="catalytic activity">
    <reaction evidence="7">
        <text>cytidine(1402) in 16S rRNA + S-adenosyl-L-methionine = N(4)-methylcytidine(1402) in 16S rRNA + S-adenosyl-L-homocysteine + H(+)</text>
        <dbReference type="Rhea" id="RHEA:42928"/>
        <dbReference type="Rhea" id="RHEA-COMP:10286"/>
        <dbReference type="Rhea" id="RHEA-COMP:10287"/>
        <dbReference type="ChEBI" id="CHEBI:15378"/>
        <dbReference type="ChEBI" id="CHEBI:57856"/>
        <dbReference type="ChEBI" id="CHEBI:59789"/>
        <dbReference type="ChEBI" id="CHEBI:74506"/>
        <dbReference type="ChEBI" id="CHEBI:82748"/>
        <dbReference type="EC" id="2.1.1.199"/>
    </reaction>
</comment>
<evidence type="ECO:0000256" key="6">
    <source>
        <dbReference type="ARBA" id="ARBA00022691"/>
    </source>
</evidence>
<evidence type="ECO:0000313" key="10">
    <source>
        <dbReference type="Proteomes" id="UP000030014"/>
    </source>
</evidence>